<keyword evidence="2" id="KW-1185">Reference proteome</keyword>
<protein>
    <submittedName>
        <fullName evidence="1">Uncharacterized protein</fullName>
    </submittedName>
</protein>
<evidence type="ECO:0000313" key="1">
    <source>
        <dbReference type="EMBL" id="GFN95623.1"/>
    </source>
</evidence>
<dbReference type="Proteomes" id="UP000735302">
    <property type="component" value="Unassembled WGS sequence"/>
</dbReference>
<sequence length="66" mass="6816">MVLKRAARRSSETALLVELVTSSIPSTTAGDIDGTLNNEHGIKIFSDYSAVGSSHATDALVGALKA</sequence>
<organism evidence="1 2">
    <name type="scientific">Plakobranchus ocellatus</name>
    <dbReference type="NCBI Taxonomy" id="259542"/>
    <lineage>
        <taxon>Eukaryota</taxon>
        <taxon>Metazoa</taxon>
        <taxon>Spiralia</taxon>
        <taxon>Lophotrochozoa</taxon>
        <taxon>Mollusca</taxon>
        <taxon>Gastropoda</taxon>
        <taxon>Heterobranchia</taxon>
        <taxon>Euthyneura</taxon>
        <taxon>Panpulmonata</taxon>
        <taxon>Sacoglossa</taxon>
        <taxon>Placobranchoidea</taxon>
        <taxon>Plakobranchidae</taxon>
        <taxon>Plakobranchus</taxon>
    </lineage>
</organism>
<gene>
    <name evidence="1" type="ORF">PoB_002212900</name>
</gene>
<accession>A0AAV3ZJX2</accession>
<comment type="caution">
    <text evidence="1">The sequence shown here is derived from an EMBL/GenBank/DDBJ whole genome shotgun (WGS) entry which is preliminary data.</text>
</comment>
<name>A0AAV3ZJX2_9GAST</name>
<dbReference type="EMBL" id="BLXT01002522">
    <property type="protein sequence ID" value="GFN95623.1"/>
    <property type="molecule type" value="Genomic_DNA"/>
</dbReference>
<proteinExistence type="predicted"/>
<dbReference type="AlphaFoldDB" id="A0AAV3ZJX2"/>
<reference evidence="1 2" key="1">
    <citation type="journal article" date="2021" name="Elife">
        <title>Chloroplast acquisition without the gene transfer in kleptoplastic sea slugs, Plakobranchus ocellatus.</title>
        <authorList>
            <person name="Maeda T."/>
            <person name="Takahashi S."/>
            <person name="Yoshida T."/>
            <person name="Shimamura S."/>
            <person name="Takaki Y."/>
            <person name="Nagai Y."/>
            <person name="Toyoda A."/>
            <person name="Suzuki Y."/>
            <person name="Arimoto A."/>
            <person name="Ishii H."/>
            <person name="Satoh N."/>
            <person name="Nishiyama T."/>
            <person name="Hasebe M."/>
            <person name="Maruyama T."/>
            <person name="Minagawa J."/>
            <person name="Obokata J."/>
            <person name="Shigenobu S."/>
        </authorList>
    </citation>
    <scope>NUCLEOTIDE SEQUENCE [LARGE SCALE GENOMIC DNA]</scope>
</reference>
<evidence type="ECO:0000313" key="2">
    <source>
        <dbReference type="Proteomes" id="UP000735302"/>
    </source>
</evidence>